<feature type="transmembrane region" description="Helical" evidence="1">
    <location>
        <begin position="49"/>
        <end position="75"/>
    </location>
</feature>
<accession>A0AAV2IE59</accession>
<keyword evidence="4" id="KW-1185">Reference proteome</keyword>
<dbReference type="Pfam" id="PF08376">
    <property type="entry name" value="NIT"/>
    <property type="match status" value="1"/>
</dbReference>
<keyword evidence="1" id="KW-0812">Transmembrane</keyword>
<gene>
    <name evidence="3" type="ORF">GSLYS_00017900001</name>
</gene>
<dbReference type="InterPro" id="IPR013587">
    <property type="entry name" value="Nitrate/nitrite_sensing"/>
</dbReference>
<sequence>MTTTTPLSSFLTASTCSTTTLTSSIFGDSGQKKSFLDRTLNFRTSIGRYFLLVLILTAGFIPAVILLAQNIVIVFKAVKNLDKNNLVQTNIESALLIKDLLHDIQLERGHSALYLSSDGEIRTRDDMLRSRLNVDDIFMALKSWPRSLLSYPGTVPNKTAVRVDLMTFRHSIDTRVVDEYGVVQFYSQIIDLLIKWMQELMNAITLGNFWPEIVAFQALTFATENAGLERANGAIFFTKGKKKKNC</sequence>
<dbReference type="AlphaFoldDB" id="A0AAV2IE59"/>
<evidence type="ECO:0000256" key="1">
    <source>
        <dbReference type="SAM" id="Phobius"/>
    </source>
</evidence>
<keyword evidence="1" id="KW-1133">Transmembrane helix</keyword>
<dbReference type="Proteomes" id="UP001497497">
    <property type="component" value="Unassembled WGS sequence"/>
</dbReference>
<keyword evidence="1" id="KW-0472">Membrane</keyword>
<organism evidence="3 4">
    <name type="scientific">Lymnaea stagnalis</name>
    <name type="common">Great pond snail</name>
    <name type="synonym">Helix stagnalis</name>
    <dbReference type="NCBI Taxonomy" id="6523"/>
    <lineage>
        <taxon>Eukaryota</taxon>
        <taxon>Metazoa</taxon>
        <taxon>Spiralia</taxon>
        <taxon>Lophotrochozoa</taxon>
        <taxon>Mollusca</taxon>
        <taxon>Gastropoda</taxon>
        <taxon>Heterobranchia</taxon>
        <taxon>Euthyneura</taxon>
        <taxon>Panpulmonata</taxon>
        <taxon>Hygrophila</taxon>
        <taxon>Lymnaeoidea</taxon>
        <taxon>Lymnaeidae</taxon>
        <taxon>Lymnaea</taxon>
    </lineage>
</organism>
<evidence type="ECO:0000313" key="4">
    <source>
        <dbReference type="Proteomes" id="UP001497497"/>
    </source>
</evidence>
<name>A0AAV2IE59_LYMST</name>
<dbReference type="EMBL" id="CAXITT010000618">
    <property type="protein sequence ID" value="CAL1544387.1"/>
    <property type="molecule type" value="Genomic_DNA"/>
</dbReference>
<feature type="domain" description="Nitrate/nitrite sensing protein" evidence="2">
    <location>
        <begin position="99"/>
        <end position="241"/>
    </location>
</feature>
<protein>
    <recommendedName>
        <fullName evidence="2">Nitrate/nitrite sensing protein domain-containing protein</fullName>
    </recommendedName>
</protein>
<evidence type="ECO:0000313" key="3">
    <source>
        <dbReference type="EMBL" id="CAL1544387.1"/>
    </source>
</evidence>
<reference evidence="3 4" key="1">
    <citation type="submission" date="2024-04" db="EMBL/GenBank/DDBJ databases">
        <authorList>
            <consortium name="Genoscope - CEA"/>
            <person name="William W."/>
        </authorList>
    </citation>
    <scope>NUCLEOTIDE SEQUENCE [LARGE SCALE GENOMIC DNA]</scope>
</reference>
<comment type="caution">
    <text evidence="3">The sequence shown here is derived from an EMBL/GenBank/DDBJ whole genome shotgun (WGS) entry which is preliminary data.</text>
</comment>
<proteinExistence type="predicted"/>
<evidence type="ECO:0000259" key="2">
    <source>
        <dbReference type="Pfam" id="PF08376"/>
    </source>
</evidence>